<feature type="compositionally biased region" description="Basic residues" evidence="3">
    <location>
        <begin position="282"/>
        <end position="306"/>
    </location>
</feature>
<keyword evidence="2" id="KW-0677">Repeat</keyword>
<keyword evidence="6" id="KW-1185">Reference proteome</keyword>
<dbReference type="InterPro" id="IPR048287">
    <property type="entry name" value="TSPN-like_N"/>
</dbReference>
<keyword evidence="1" id="KW-0732">Signal</keyword>
<feature type="region of interest" description="Disordered" evidence="3">
    <location>
        <begin position="266"/>
        <end position="330"/>
    </location>
</feature>
<keyword evidence="5" id="KW-0176">Collagen</keyword>
<feature type="region of interest" description="Disordered" evidence="3">
    <location>
        <begin position="464"/>
        <end position="519"/>
    </location>
</feature>
<comment type="caution">
    <text evidence="5">The sequence shown here is derived from an EMBL/GenBank/DDBJ whole genome shotgun (WGS) entry which is preliminary data.</text>
</comment>
<proteinExistence type="predicted"/>
<dbReference type="SUPFAM" id="SSF49899">
    <property type="entry name" value="Concanavalin A-like lectins/glucanases"/>
    <property type="match status" value="1"/>
</dbReference>
<protein>
    <submittedName>
        <fullName evidence="5">Collagen alpha-3(V) chain</fullName>
    </submittedName>
</protein>
<sequence length="574" mass="59889">MGMGSFIQAPASPTSCTIAPPSPAPRGEISRATPRGEVMADSAESSFYRIQLLPRGWDRGSVGQFAEDPVDVLKAMGVRGGQAGVPEVPGFCPQRTPEGDRAFRVGQASTLGIPTWELFPDGHFPENFSLLITLRGQPANQSVLLSIYDETGARQLGLALGPALDLLGGPFRPLPQQVNLTDGRWHRVAVSIDGGMVTLVTDCEAQPPVLGHGPRFISIAGLTMLGTQDLGEKTFEGDIQELLISPDPQAAFQACERYLPGCDSLVPAATEAPQGEPETPRPRRKGKGKGRKKGRGRKGKGRKKKNKEISTSSPPPDSLENQPWSSQHTSVSAGALLEAFSGPVPRLGAPGDDVLIALTPGPRLPQSLFQTSTDIPKTETPPPNLPPTPMPLVITSTVTTGLNATILEGSLDPDSGTELGTPETEATREDEEGGDSTMGPDFRAAEHPSQTQFQIFPLQKASVSPLTSAAAHGQQFEGPPGAPGPRGVVGPSGPPGPPGFPGDPGLPGPAGLPGIPGVDGIRGPPGTVIMMPFLFAGGSFKGPPVSFQQAQAQAVLQQTQVSAGRGHSGRNPRE</sequence>
<feature type="compositionally biased region" description="Pro residues" evidence="3">
    <location>
        <begin position="492"/>
        <end position="507"/>
    </location>
</feature>
<dbReference type="SMART" id="SM00210">
    <property type="entry name" value="TSPN"/>
    <property type="match status" value="1"/>
</dbReference>
<feature type="region of interest" description="Disordered" evidence="3">
    <location>
        <begin position="407"/>
        <end position="448"/>
    </location>
</feature>
<feature type="domain" description="Thrombospondin-like N-terminal" evidence="4">
    <location>
        <begin position="69"/>
        <end position="248"/>
    </location>
</feature>
<gene>
    <name evidence="5" type="primary">COL5A3_2</name>
    <name evidence="5" type="ORF">P7K49_033218</name>
</gene>
<organism evidence="5 6">
    <name type="scientific">Saguinus oedipus</name>
    <name type="common">Cotton-top tamarin</name>
    <name type="synonym">Oedipomidas oedipus</name>
    <dbReference type="NCBI Taxonomy" id="9490"/>
    <lineage>
        <taxon>Eukaryota</taxon>
        <taxon>Metazoa</taxon>
        <taxon>Chordata</taxon>
        <taxon>Craniata</taxon>
        <taxon>Vertebrata</taxon>
        <taxon>Euteleostomi</taxon>
        <taxon>Mammalia</taxon>
        <taxon>Eutheria</taxon>
        <taxon>Euarchontoglires</taxon>
        <taxon>Primates</taxon>
        <taxon>Haplorrhini</taxon>
        <taxon>Platyrrhini</taxon>
        <taxon>Cebidae</taxon>
        <taxon>Callitrichinae</taxon>
        <taxon>Saguinus</taxon>
    </lineage>
</organism>
<feature type="compositionally biased region" description="Polar residues" evidence="3">
    <location>
        <begin position="319"/>
        <end position="330"/>
    </location>
</feature>
<name>A0ABQ9TRA3_SAGOE</name>
<evidence type="ECO:0000259" key="4">
    <source>
        <dbReference type="SMART" id="SM00210"/>
    </source>
</evidence>
<dbReference type="Pfam" id="PF01391">
    <property type="entry name" value="Collagen"/>
    <property type="match status" value="1"/>
</dbReference>
<evidence type="ECO:0000256" key="3">
    <source>
        <dbReference type="SAM" id="MobiDB-lite"/>
    </source>
</evidence>
<evidence type="ECO:0000256" key="2">
    <source>
        <dbReference type="ARBA" id="ARBA00022737"/>
    </source>
</evidence>
<dbReference type="GO" id="GO:0005581">
    <property type="term" value="C:collagen trimer"/>
    <property type="evidence" value="ECO:0007669"/>
    <property type="project" value="UniProtKB-KW"/>
</dbReference>
<dbReference type="InterPro" id="IPR013320">
    <property type="entry name" value="ConA-like_dom_sf"/>
</dbReference>
<evidence type="ECO:0000256" key="1">
    <source>
        <dbReference type="ARBA" id="ARBA00022729"/>
    </source>
</evidence>
<evidence type="ECO:0000313" key="6">
    <source>
        <dbReference type="Proteomes" id="UP001266305"/>
    </source>
</evidence>
<accession>A0ABQ9TRA3</accession>
<dbReference type="InterPro" id="IPR008160">
    <property type="entry name" value="Collagen"/>
</dbReference>
<dbReference type="Gene3D" id="2.60.120.200">
    <property type="match status" value="1"/>
</dbReference>
<reference evidence="5 6" key="1">
    <citation type="submission" date="2023-05" db="EMBL/GenBank/DDBJ databases">
        <title>B98-5 Cell Line De Novo Hybrid Assembly: An Optical Mapping Approach.</title>
        <authorList>
            <person name="Kananen K."/>
            <person name="Auerbach J.A."/>
            <person name="Kautto E."/>
            <person name="Blachly J.S."/>
        </authorList>
    </citation>
    <scope>NUCLEOTIDE SEQUENCE [LARGE SCALE GENOMIC DNA]</scope>
    <source>
        <strain evidence="5">B95-8</strain>
        <tissue evidence="5">Cell line</tissue>
    </source>
</reference>
<dbReference type="Proteomes" id="UP001266305">
    <property type="component" value="Unassembled WGS sequence"/>
</dbReference>
<evidence type="ECO:0000313" key="5">
    <source>
        <dbReference type="EMBL" id="KAK2087311.1"/>
    </source>
</evidence>
<feature type="region of interest" description="Disordered" evidence="3">
    <location>
        <begin position="1"/>
        <end position="38"/>
    </location>
</feature>
<dbReference type="EMBL" id="JASSZA010000019">
    <property type="protein sequence ID" value="KAK2087311.1"/>
    <property type="molecule type" value="Genomic_DNA"/>
</dbReference>